<dbReference type="OrthoDB" id="125963at2759"/>
<dbReference type="AlphaFoldDB" id="A0A225WC33"/>
<accession>A0A225WC33</accession>
<protein>
    <submittedName>
        <fullName evidence="1">Uncharacterized protein</fullName>
    </submittedName>
</protein>
<proteinExistence type="predicted"/>
<name>A0A225WC33_9STRA</name>
<dbReference type="EMBL" id="NBNE01001157">
    <property type="protein sequence ID" value="OWZ15291.1"/>
    <property type="molecule type" value="Genomic_DNA"/>
</dbReference>
<evidence type="ECO:0000313" key="2">
    <source>
        <dbReference type="Proteomes" id="UP000198211"/>
    </source>
</evidence>
<comment type="caution">
    <text evidence="1">The sequence shown here is derived from an EMBL/GenBank/DDBJ whole genome shotgun (WGS) entry which is preliminary data.</text>
</comment>
<gene>
    <name evidence="1" type="ORF">PHMEG_00011098</name>
</gene>
<dbReference type="Proteomes" id="UP000198211">
    <property type="component" value="Unassembled WGS sequence"/>
</dbReference>
<evidence type="ECO:0000313" key="1">
    <source>
        <dbReference type="EMBL" id="OWZ15291.1"/>
    </source>
</evidence>
<reference evidence="2" key="1">
    <citation type="submission" date="2017-03" db="EMBL/GenBank/DDBJ databases">
        <title>Phytopthora megakarya and P. palmivora, two closely related causual agents of cacao black pod achieved similar genome size and gene model numbers by different mechanisms.</title>
        <authorList>
            <person name="Ali S."/>
            <person name="Shao J."/>
            <person name="Larry D.J."/>
            <person name="Kronmiller B."/>
            <person name="Shen D."/>
            <person name="Strem M.D."/>
            <person name="Melnick R.L."/>
            <person name="Guiltinan M.J."/>
            <person name="Tyler B.M."/>
            <person name="Meinhardt L.W."/>
            <person name="Bailey B.A."/>
        </authorList>
    </citation>
    <scope>NUCLEOTIDE SEQUENCE [LARGE SCALE GENOMIC DNA]</scope>
    <source>
        <strain evidence="2">zdho120</strain>
    </source>
</reference>
<organism evidence="1 2">
    <name type="scientific">Phytophthora megakarya</name>
    <dbReference type="NCBI Taxonomy" id="4795"/>
    <lineage>
        <taxon>Eukaryota</taxon>
        <taxon>Sar</taxon>
        <taxon>Stramenopiles</taxon>
        <taxon>Oomycota</taxon>
        <taxon>Peronosporomycetes</taxon>
        <taxon>Peronosporales</taxon>
        <taxon>Peronosporaceae</taxon>
        <taxon>Phytophthora</taxon>
    </lineage>
</organism>
<keyword evidence="2" id="KW-1185">Reference proteome</keyword>
<sequence length="130" mass="14623">MSKLRTRTANERAEKQLLLKHNSHEIAMMGKICNGETQPQLNAVNGFRTTGLYPPSLVNMQGRLRLFASGGARGNLGKAEWLKRKKREIQSEVRSSILLLPPAPGSKGKRRRVTVDFEGRLITKEMLQQV</sequence>